<proteinExistence type="predicted"/>
<gene>
    <name evidence="1" type="ORF">GCM10008938_39630</name>
</gene>
<evidence type="ECO:0000313" key="2">
    <source>
        <dbReference type="Proteomes" id="UP000632222"/>
    </source>
</evidence>
<sequence length="291" mass="33145">MVFWINFMCFSWNQNAMGSGLARTHFSAQWGAGGAEALGFSADVLLYRVDPRNTIFVQYLTGFSVVGLTASANLKTMNMDDLIQNLAETLVFIREHGPVITPEEIERRKFYPRDERGYAIWEDGFTPQMETQTLRPLYRSEKLRQAAGKVSGGGLPDSLTVGNFPDFLQARRALLSQPILTADLNWAKQELQRPRSMLAFALDATFLDGSLAEVSFGYINGYDLPPWDTWVALQYTTGNRWNENILISWVPEWGGDLIDETIWKSTEGCFTWLKFEGEQLIPRGWQECWQD</sequence>
<reference evidence="2" key="1">
    <citation type="journal article" date="2019" name="Int. J. Syst. Evol. Microbiol.">
        <title>The Global Catalogue of Microorganisms (GCM) 10K type strain sequencing project: providing services to taxonomists for standard genome sequencing and annotation.</title>
        <authorList>
            <consortium name="The Broad Institute Genomics Platform"/>
            <consortium name="The Broad Institute Genome Sequencing Center for Infectious Disease"/>
            <person name="Wu L."/>
            <person name="Ma J."/>
        </authorList>
    </citation>
    <scope>NUCLEOTIDE SEQUENCE [LARGE SCALE GENOMIC DNA]</scope>
    <source>
        <strain evidence="2">JCM 14370</strain>
    </source>
</reference>
<evidence type="ECO:0000313" key="1">
    <source>
        <dbReference type="EMBL" id="GGJ49734.1"/>
    </source>
</evidence>
<organism evidence="1 2">
    <name type="scientific">Deinococcus roseus</name>
    <dbReference type="NCBI Taxonomy" id="392414"/>
    <lineage>
        <taxon>Bacteria</taxon>
        <taxon>Thermotogati</taxon>
        <taxon>Deinococcota</taxon>
        <taxon>Deinococci</taxon>
        <taxon>Deinococcales</taxon>
        <taxon>Deinococcaceae</taxon>
        <taxon>Deinococcus</taxon>
    </lineage>
</organism>
<dbReference type="EMBL" id="BMOD01000020">
    <property type="protein sequence ID" value="GGJ49734.1"/>
    <property type="molecule type" value="Genomic_DNA"/>
</dbReference>
<protein>
    <submittedName>
        <fullName evidence="1">Uncharacterized protein</fullName>
    </submittedName>
</protein>
<comment type="caution">
    <text evidence="1">The sequence shown here is derived from an EMBL/GenBank/DDBJ whole genome shotgun (WGS) entry which is preliminary data.</text>
</comment>
<name>A0ABQ2DAV2_9DEIO</name>
<keyword evidence="2" id="KW-1185">Reference proteome</keyword>
<dbReference type="Proteomes" id="UP000632222">
    <property type="component" value="Unassembled WGS sequence"/>
</dbReference>
<accession>A0ABQ2DAV2</accession>